<dbReference type="OrthoDB" id="189459at2759"/>
<dbReference type="STRING" id="5364.A0A5C3NHK5"/>
<evidence type="ECO:0000313" key="5">
    <source>
        <dbReference type="EMBL" id="TFK56335.1"/>
    </source>
</evidence>
<feature type="domain" description="ATPase of the ABC class C-terminal" evidence="2">
    <location>
        <begin position="227"/>
        <end position="508"/>
    </location>
</feature>
<dbReference type="PANTHER" id="PTHR38149:SF1">
    <property type="entry name" value="ATPASE"/>
    <property type="match status" value="1"/>
</dbReference>
<dbReference type="Pfam" id="PF20446">
    <property type="entry name" value="ABC_N"/>
    <property type="match status" value="1"/>
</dbReference>
<evidence type="ECO:0000313" key="6">
    <source>
        <dbReference type="Proteomes" id="UP000305948"/>
    </source>
</evidence>
<feature type="domain" description="ATPase of the ABC class N-terminal" evidence="3">
    <location>
        <begin position="62"/>
        <end position="222"/>
    </location>
</feature>
<evidence type="ECO:0000256" key="1">
    <source>
        <dbReference type="SAM" id="MobiDB-lite"/>
    </source>
</evidence>
<dbReference type="InterPro" id="IPR046833">
    <property type="entry name" value="ABC_N"/>
</dbReference>
<reference evidence="5 6" key="1">
    <citation type="journal article" date="2019" name="Nat. Ecol. Evol.">
        <title>Megaphylogeny resolves global patterns of mushroom evolution.</title>
        <authorList>
            <person name="Varga T."/>
            <person name="Krizsan K."/>
            <person name="Foldi C."/>
            <person name="Dima B."/>
            <person name="Sanchez-Garcia M."/>
            <person name="Sanchez-Ramirez S."/>
            <person name="Szollosi G.J."/>
            <person name="Szarkandi J.G."/>
            <person name="Papp V."/>
            <person name="Albert L."/>
            <person name="Andreopoulos W."/>
            <person name="Angelini C."/>
            <person name="Antonin V."/>
            <person name="Barry K.W."/>
            <person name="Bougher N.L."/>
            <person name="Buchanan P."/>
            <person name="Buyck B."/>
            <person name="Bense V."/>
            <person name="Catcheside P."/>
            <person name="Chovatia M."/>
            <person name="Cooper J."/>
            <person name="Damon W."/>
            <person name="Desjardin D."/>
            <person name="Finy P."/>
            <person name="Geml J."/>
            <person name="Haridas S."/>
            <person name="Hughes K."/>
            <person name="Justo A."/>
            <person name="Karasinski D."/>
            <person name="Kautmanova I."/>
            <person name="Kiss B."/>
            <person name="Kocsube S."/>
            <person name="Kotiranta H."/>
            <person name="LaButti K.M."/>
            <person name="Lechner B.E."/>
            <person name="Liimatainen K."/>
            <person name="Lipzen A."/>
            <person name="Lukacs Z."/>
            <person name="Mihaltcheva S."/>
            <person name="Morgado L.N."/>
            <person name="Niskanen T."/>
            <person name="Noordeloos M.E."/>
            <person name="Ohm R.A."/>
            <person name="Ortiz-Santana B."/>
            <person name="Ovrebo C."/>
            <person name="Racz N."/>
            <person name="Riley R."/>
            <person name="Savchenko A."/>
            <person name="Shiryaev A."/>
            <person name="Soop K."/>
            <person name="Spirin V."/>
            <person name="Szebenyi C."/>
            <person name="Tomsovsky M."/>
            <person name="Tulloss R.E."/>
            <person name="Uehling J."/>
            <person name="Grigoriev I.V."/>
            <person name="Vagvolgyi C."/>
            <person name="Papp T."/>
            <person name="Martin F.M."/>
            <person name="Miettinen O."/>
            <person name="Hibbett D.S."/>
            <person name="Nagy L.G."/>
        </authorList>
    </citation>
    <scope>NUCLEOTIDE SEQUENCE [LARGE SCALE GENOMIC DNA]</scope>
    <source>
        <strain evidence="5 6">OMC1185</strain>
    </source>
</reference>
<dbReference type="PANTHER" id="PTHR38149">
    <property type="entry name" value="ATPASE"/>
    <property type="match status" value="1"/>
</dbReference>
<gene>
    <name evidence="5" type="ORF">OE88DRAFT_1740725</name>
</gene>
<dbReference type="InterPro" id="IPR046834">
    <property type="entry name" value="ABC_ATPase_C"/>
</dbReference>
<dbReference type="Pfam" id="PF21117">
    <property type="entry name" value="MRB1590_C"/>
    <property type="match status" value="1"/>
</dbReference>
<dbReference type="Pfam" id="PF09818">
    <property type="entry name" value="ABC_ATPase"/>
    <property type="match status" value="1"/>
</dbReference>
<dbReference type="EMBL" id="ML213503">
    <property type="protein sequence ID" value="TFK56335.1"/>
    <property type="molecule type" value="Genomic_DNA"/>
</dbReference>
<name>A0A5C3NHK5_9AGAM</name>
<evidence type="ECO:0000259" key="3">
    <source>
        <dbReference type="Pfam" id="PF20446"/>
    </source>
</evidence>
<accession>A0A5C3NHK5</accession>
<keyword evidence="6" id="KW-1185">Reference proteome</keyword>
<dbReference type="InterPro" id="IPR019195">
    <property type="entry name" value="ABC_ATPase_put"/>
</dbReference>
<evidence type="ECO:0000259" key="2">
    <source>
        <dbReference type="Pfam" id="PF09818"/>
    </source>
</evidence>
<sequence length="628" mass="68526">GRGAYYKNSYGGCGRGRGSANHGATSTATPSRKRQRFDEGIRHSVRDFRRLMDTVSVLGSNDELVSRLERMNGKPYPAYRDLEGCWKYPNSLLFIDHVQSDSYAPPSKLRLRIDHATAKFPSSLHSTRTRTTALCDYLTRTVSVFSTEASKSNNWHGAKGGDLSIDKPGQQVLERSSVSLDQDAINVLFTYGFPAQGRTILGDKAVQTFRTTMPRLISNLLYATQNQEELKAFVESIEDQECLREKIKESGLVAFVANGAILPRASGASDRPMQGSNLIQFESPKDLECTFTLPNRGEIRGMGVPAGVTLIAGGGFHGKSTMLNALSFGCYNHVPGGKAYGREFVVTSPNCTAVRGDDGRSIKSVDISSFITNLPGGTSTTSFSTANASGSTSMAAGVMEALELGADTLLFDEDTCATNFLIRDRRMQRLIASDPIMPLISKVRAMFRDHACSSILVIGGCGDYCDVANLVLEMRDYSCYNVTEKAKRIADEIPSGVSEFEAKTFGKIPSRQLRHSSIPVSVKTSARGRNTIQLGEESVDLDALVQLAHDSQTRAILNAFKRIHAAGSAVTLSDMLRRLQEIVDSDGMNALTEEGHFDGFLARPRLLEVGMAVNRIVSHQDYSCQNCL</sequence>
<organism evidence="5 6">
    <name type="scientific">Heliocybe sulcata</name>
    <dbReference type="NCBI Taxonomy" id="5364"/>
    <lineage>
        <taxon>Eukaryota</taxon>
        <taxon>Fungi</taxon>
        <taxon>Dikarya</taxon>
        <taxon>Basidiomycota</taxon>
        <taxon>Agaricomycotina</taxon>
        <taxon>Agaricomycetes</taxon>
        <taxon>Gloeophyllales</taxon>
        <taxon>Gloeophyllaceae</taxon>
        <taxon>Heliocybe</taxon>
    </lineage>
</organism>
<proteinExistence type="predicted"/>
<dbReference type="Proteomes" id="UP000305948">
    <property type="component" value="Unassembled WGS sequence"/>
</dbReference>
<feature type="region of interest" description="Disordered" evidence="1">
    <location>
        <begin position="16"/>
        <end position="36"/>
    </location>
</feature>
<dbReference type="InterPro" id="IPR049069">
    <property type="entry name" value="MRB1590-like_C"/>
</dbReference>
<feature type="domain" description="MRB1590-like C-terminal" evidence="4">
    <location>
        <begin position="523"/>
        <end position="617"/>
    </location>
</feature>
<evidence type="ECO:0000259" key="4">
    <source>
        <dbReference type="Pfam" id="PF21117"/>
    </source>
</evidence>
<feature type="non-terminal residue" evidence="5">
    <location>
        <position position="1"/>
    </location>
</feature>
<dbReference type="AlphaFoldDB" id="A0A5C3NHK5"/>
<protein>
    <submittedName>
        <fullName evidence="5">Uncharacterized protein</fullName>
    </submittedName>
</protein>